<proteinExistence type="predicted"/>
<dbReference type="EC" id="1.1.1.-" evidence="3"/>
<protein>
    <submittedName>
        <fullName evidence="3">Aldo/keto reductase</fullName>
        <ecNumber evidence="3">1.1.1.-</ecNumber>
    </submittedName>
</protein>
<comment type="caution">
    <text evidence="3">The sequence shown here is derived from an EMBL/GenBank/DDBJ whole genome shotgun (WGS) entry which is preliminary data.</text>
</comment>
<dbReference type="CDD" id="cd19086">
    <property type="entry name" value="AKR_AKR11C1"/>
    <property type="match status" value="1"/>
</dbReference>
<dbReference type="EMBL" id="JBHMAF010000193">
    <property type="protein sequence ID" value="MFB9761435.1"/>
    <property type="molecule type" value="Genomic_DNA"/>
</dbReference>
<dbReference type="InterPro" id="IPR023210">
    <property type="entry name" value="NADP_OxRdtase_dom"/>
</dbReference>
<evidence type="ECO:0000313" key="3">
    <source>
        <dbReference type="EMBL" id="MFB9761435.1"/>
    </source>
</evidence>
<dbReference type="Gene3D" id="3.20.20.100">
    <property type="entry name" value="NADP-dependent oxidoreductase domain"/>
    <property type="match status" value="1"/>
</dbReference>
<organism evidence="3 4">
    <name type="scientific">Ectobacillus funiculus</name>
    <dbReference type="NCBI Taxonomy" id="137993"/>
    <lineage>
        <taxon>Bacteria</taxon>
        <taxon>Bacillati</taxon>
        <taxon>Bacillota</taxon>
        <taxon>Bacilli</taxon>
        <taxon>Bacillales</taxon>
        <taxon>Bacillaceae</taxon>
        <taxon>Ectobacillus</taxon>
    </lineage>
</organism>
<dbReference type="GO" id="GO:0016491">
    <property type="term" value="F:oxidoreductase activity"/>
    <property type="evidence" value="ECO:0007669"/>
    <property type="project" value="UniProtKB-KW"/>
</dbReference>
<feature type="domain" description="NADP-dependent oxidoreductase" evidence="2">
    <location>
        <begin position="16"/>
        <end position="304"/>
    </location>
</feature>
<keyword evidence="4" id="KW-1185">Reference proteome</keyword>
<feature type="region of interest" description="Disordered" evidence="1">
    <location>
        <begin position="288"/>
        <end position="308"/>
    </location>
</feature>
<dbReference type="PANTHER" id="PTHR43312">
    <property type="entry name" value="D-THREO-ALDOSE 1-DEHYDROGENASE"/>
    <property type="match status" value="1"/>
</dbReference>
<dbReference type="Proteomes" id="UP001589609">
    <property type="component" value="Unassembled WGS sequence"/>
</dbReference>
<dbReference type="RefSeq" id="WP_379951607.1">
    <property type="nucleotide sequence ID" value="NZ_JBHMAF010000193.1"/>
</dbReference>
<reference evidence="3 4" key="1">
    <citation type="submission" date="2024-09" db="EMBL/GenBank/DDBJ databases">
        <authorList>
            <person name="Sun Q."/>
            <person name="Mori K."/>
        </authorList>
    </citation>
    <scope>NUCLEOTIDE SEQUENCE [LARGE SCALE GENOMIC DNA]</scope>
    <source>
        <strain evidence="3 4">JCM 11201</strain>
    </source>
</reference>
<dbReference type="PANTHER" id="PTHR43312:SF1">
    <property type="entry name" value="NADP-DEPENDENT OXIDOREDUCTASE DOMAIN-CONTAINING PROTEIN"/>
    <property type="match status" value="1"/>
</dbReference>
<dbReference type="InterPro" id="IPR053135">
    <property type="entry name" value="AKR2_Oxidoreductase"/>
</dbReference>
<keyword evidence="3" id="KW-0560">Oxidoreductase</keyword>
<dbReference type="SUPFAM" id="SSF51430">
    <property type="entry name" value="NAD(P)-linked oxidoreductase"/>
    <property type="match status" value="1"/>
</dbReference>
<dbReference type="InterPro" id="IPR036812">
    <property type="entry name" value="NAD(P)_OxRdtase_dom_sf"/>
</dbReference>
<evidence type="ECO:0000259" key="2">
    <source>
        <dbReference type="Pfam" id="PF00248"/>
    </source>
</evidence>
<dbReference type="Pfam" id="PF00248">
    <property type="entry name" value="Aldo_ket_red"/>
    <property type="match status" value="1"/>
</dbReference>
<gene>
    <name evidence="3" type="ORF">ACFFMS_24620</name>
</gene>
<name>A0ABV5WM92_9BACI</name>
<accession>A0ABV5WM92</accession>
<sequence length="308" mass="34776">MKYRRLGKTELKVSVIGVGTWQFGGEWGKTFSQREVNQMLDKAKEVGMNLIDTAECYGDHLSEALIGKYLQQDQREDWVVATKFGHHFHGHVNRTNHWGAEEVLKQLDASLKALRTDYIDLYQFHSGSDEVFDNDGLWTALDKQVQAGKIRHLGISIGSNDNVYQTDAATKVNAEVIQVVYNRVDQKPEGQVFFSCQRQDLGVLAREPLANGFLSGKYKPGAVFEQNDWRSLKNQEQLKLVEEIQSKEVPEGVHMAQWALAWCLKNPAVTCVIPGYRNAEQLESSAKAADLEPMNDAHPQAWNSKINS</sequence>
<dbReference type="PRINTS" id="PR00069">
    <property type="entry name" value="ALDKETRDTASE"/>
</dbReference>
<evidence type="ECO:0000256" key="1">
    <source>
        <dbReference type="SAM" id="MobiDB-lite"/>
    </source>
</evidence>
<dbReference type="InterPro" id="IPR020471">
    <property type="entry name" value="AKR"/>
</dbReference>
<evidence type="ECO:0000313" key="4">
    <source>
        <dbReference type="Proteomes" id="UP001589609"/>
    </source>
</evidence>